<dbReference type="PANTHER" id="PTHR21553">
    <property type="entry name" value="ALMS1-RELATED"/>
    <property type="match status" value="1"/>
</dbReference>
<evidence type="ECO:0000313" key="8">
    <source>
        <dbReference type="RefSeq" id="XP_014418095.2"/>
    </source>
</evidence>
<evidence type="ECO:0000259" key="5">
    <source>
        <dbReference type="Pfam" id="PF15309"/>
    </source>
</evidence>
<dbReference type="Pfam" id="PF15309">
    <property type="entry name" value="ALMS_motif"/>
    <property type="match status" value="1"/>
</dbReference>
<keyword evidence="2" id="KW-0963">Cytoplasm</keyword>
<dbReference type="Proteomes" id="UP000694856">
    <property type="component" value="Chromosome 11"/>
</dbReference>
<feature type="compositionally biased region" description="Pro residues" evidence="4">
    <location>
        <begin position="714"/>
        <end position="727"/>
    </location>
</feature>
<dbReference type="GO" id="GO:0005829">
    <property type="term" value="C:cytosol"/>
    <property type="evidence" value="ECO:0007669"/>
    <property type="project" value="TreeGrafter"/>
</dbReference>
<evidence type="ECO:0000259" key="6">
    <source>
        <dbReference type="Pfam" id="PF17730"/>
    </source>
</evidence>
<gene>
    <name evidence="8" type="primary">C11H10orf90</name>
</gene>
<feature type="domain" description="Centrosomal protein C10orf90 N-terminal" evidence="6">
    <location>
        <begin position="237"/>
        <end position="741"/>
    </location>
</feature>
<dbReference type="AlphaFoldDB" id="A0A8B7KDR4"/>
<dbReference type="InterPro" id="IPR041179">
    <property type="entry name" value="C10orf90_N"/>
</dbReference>
<dbReference type="InterPro" id="IPR029299">
    <property type="entry name" value="ALMS_motif"/>
</dbReference>
<keyword evidence="7" id="KW-1185">Reference proteome</keyword>
<feature type="region of interest" description="Disordered" evidence="4">
    <location>
        <begin position="773"/>
        <end position="792"/>
    </location>
</feature>
<feature type="compositionally biased region" description="Polar residues" evidence="4">
    <location>
        <begin position="740"/>
        <end position="749"/>
    </location>
</feature>
<evidence type="ECO:0000256" key="1">
    <source>
        <dbReference type="ARBA" id="ARBA00004300"/>
    </source>
</evidence>
<dbReference type="KEGG" id="cfr:102520933"/>
<proteinExistence type="predicted"/>
<feature type="compositionally biased region" description="Polar residues" evidence="4">
    <location>
        <begin position="635"/>
        <end position="644"/>
    </location>
</feature>
<feature type="domain" description="ALMS motif" evidence="5">
    <location>
        <begin position="747"/>
        <end position="875"/>
    </location>
</feature>
<accession>A0A8B7KDR4</accession>
<feature type="compositionally biased region" description="Basic and acidic residues" evidence="4">
    <location>
        <begin position="773"/>
        <end position="788"/>
    </location>
</feature>
<evidence type="ECO:0000256" key="2">
    <source>
        <dbReference type="ARBA" id="ARBA00022490"/>
    </source>
</evidence>
<protein>
    <submittedName>
        <fullName evidence="8">LOW QUALITY PROTEIN: (E2-independent) E3 ubiquitin-conjugating enzyme FATS</fullName>
    </submittedName>
</protein>
<comment type="subcellular location">
    <subcellularLocation>
        <location evidence="1">Cytoplasm</location>
        <location evidence="1">Cytoskeleton</location>
        <location evidence="1">Microtubule organizing center</location>
        <location evidence="1">Centrosome</location>
    </subcellularLocation>
</comment>
<dbReference type="GO" id="GO:0005813">
    <property type="term" value="C:centrosome"/>
    <property type="evidence" value="ECO:0007669"/>
    <property type="project" value="UniProtKB-SubCell"/>
</dbReference>
<feature type="region of interest" description="Disordered" evidence="4">
    <location>
        <begin position="708"/>
        <end position="749"/>
    </location>
</feature>
<dbReference type="RefSeq" id="XP_014418095.2">
    <property type="nucleotide sequence ID" value="XM_014562609.2"/>
</dbReference>
<keyword evidence="3" id="KW-0206">Cytoskeleton</keyword>
<dbReference type="Pfam" id="PF17730">
    <property type="entry name" value="Centro_C10orf90"/>
    <property type="match status" value="1"/>
</dbReference>
<evidence type="ECO:0000313" key="7">
    <source>
        <dbReference type="Proteomes" id="UP000694856"/>
    </source>
</evidence>
<reference evidence="8" key="1">
    <citation type="submission" date="2025-08" db="UniProtKB">
        <authorList>
            <consortium name="RefSeq"/>
        </authorList>
    </citation>
    <scope>IDENTIFICATION</scope>
    <source>
        <tissue evidence="8">Ear skin</tissue>
    </source>
</reference>
<dbReference type="GeneID" id="102520933"/>
<sequence>MQRGERKVSLKSDTVLSHRRTQVQVLETAGQQRGGVFLWRLKVTVEVPTRTSCALCGWGLGTTRSGAGELGERSQPRLASRSHTIPRTMRHSGIPTRPQQQVSAAHHAETAVRRTFQIKTFSTELKNHVMVMDFVKRNWFPSQRRAKVCIIHMYQGLKTAEQTASRYEIQSRLFSSPKDHPAWERNESLPDSGLPDNQYRTHGQIALKNLQSDVTEKKSDFTEGTLASQNTKMISSIVISQLIDGKKSRENGAVLPVPPACPMKPPLANRSSRHIHRAFAFLPGRLGIQTRLGERGPVTGLPPKEEKPPCSGSPKGFASITITARRVVPPASTLVWQAVEDPLCIRCRAQDTLLGDPPALASGADPSQQHGPFTCAGFSRNSAVMRLKVPEAHAGLCAGHEYWITNVDNRGGSFPPGTLRSGKSPPVFSSCVHLRVSQQCPNSIYYLDRSLSVPIEPPRLAGPKMHRSVLSLSLSCSSHTLTPDGAAGTVNAEPMSRALKPELTEGSQTLPGPSWNLGLQGFLKENPSLGRVHSGTMRTSPCPWRGFLPLETPEFADAETNQVTGRKGQEDQAARCHISGHANQLSIHIPGWSYTAEPEVFSGSSEKQHGGARVTVSAPPAEQRLVNHLPDGPGSPSNRGQPSDLSEPAESPSQSFLKPRIPVAGFLCPLRDSRTSPQEDRGVQVERELPRGDYTCCDLVVKIKECKRREDPTTPEPTSPEPAPPGGPVAHDLSEDCPESQRTPASSLTLQEALEVRKPQFISRSQERLKKLEHMVQQRKAQQKESPRPKQSLLPVRANKKQFTVPHPLSDNLFKPKERYISEKEMHMRSKRIYNNLPEVRKKKEDQKKRVILQSNRLRAQVFKKQLLDQLLQRNAV</sequence>
<dbReference type="PANTHER" id="PTHR21553:SF24">
    <property type="entry name" value="(E2-INDEPENDENT) E3 UBIQUITIN-CONJUGATING ENZYME FATS"/>
    <property type="match status" value="1"/>
</dbReference>
<dbReference type="GO" id="GO:0008017">
    <property type="term" value="F:microtubule binding"/>
    <property type="evidence" value="ECO:0007669"/>
    <property type="project" value="TreeGrafter"/>
</dbReference>
<evidence type="ECO:0000256" key="4">
    <source>
        <dbReference type="SAM" id="MobiDB-lite"/>
    </source>
</evidence>
<dbReference type="CTD" id="104323760"/>
<dbReference type="GO" id="GO:0046599">
    <property type="term" value="P:regulation of centriole replication"/>
    <property type="evidence" value="ECO:0007669"/>
    <property type="project" value="TreeGrafter"/>
</dbReference>
<name>A0A8B7KDR4_CAMFR</name>
<organism evidence="7 8">
    <name type="scientific">Camelus ferus</name>
    <name type="common">Wild bactrian camel</name>
    <name type="synonym">Camelus bactrianus ferus</name>
    <dbReference type="NCBI Taxonomy" id="419612"/>
    <lineage>
        <taxon>Eukaryota</taxon>
        <taxon>Metazoa</taxon>
        <taxon>Chordata</taxon>
        <taxon>Craniata</taxon>
        <taxon>Vertebrata</taxon>
        <taxon>Euteleostomi</taxon>
        <taxon>Mammalia</taxon>
        <taxon>Eutheria</taxon>
        <taxon>Laurasiatheria</taxon>
        <taxon>Artiodactyla</taxon>
        <taxon>Tylopoda</taxon>
        <taxon>Camelidae</taxon>
        <taxon>Camelus</taxon>
    </lineage>
</organism>
<feature type="region of interest" description="Disordered" evidence="4">
    <location>
        <begin position="624"/>
        <end position="658"/>
    </location>
</feature>
<evidence type="ECO:0000256" key="3">
    <source>
        <dbReference type="ARBA" id="ARBA00023212"/>
    </source>
</evidence>
<dbReference type="GO" id="GO:0005814">
    <property type="term" value="C:centriole"/>
    <property type="evidence" value="ECO:0007669"/>
    <property type="project" value="TreeGrafter"/>
</dbReference>